<dbReference type="Gene3D" id="3.30.70.100">
    <property type="match status" value="1"/>
</dbReference>
<evidence type="ECO:0000256" key="7">
    <source>
        <dbReference type="SAM" id="Phobius"/>
    </source>
</evidence>
<feature type="transmembrane region" description="Helical" evidence="7">
    <location>
        <begin position="61"/>
        <end position="83"/>
    </location>
</feature>
<dbReference type="InterPro" id="IPR045275">
    <property type="entry name" value="MscS_archaea/bacteria_type"/>
</dbReference>
<organism evidence="11 12">
    <name type="scientific">Rhodohalobacter sulfatireducens</name>
    <dbReference type="NCBI Taxonomy" id="2911366"/>
    <lineage>
        <taxon>Bacteria</taxon>
        <taxon>Pseudomonadati</taxon>
        <taxon>Balneolota</taxon>
        <taxon>Balneolia</taxon>
        <taxon>Balneolales</taxon>
        <taxon>Balneolaceae</taxon>
        <taxon>Rhodohalobacter</taxon>
    </lineage>
</organism>
<dbReference type="Pfam" id="PF05552">
    <property type="entry name" value="MS_channel_1st_1"/>
    <property type="match status" value="1"/>
</dbReference>
<feature type="domain" description="Mechanosensitive ion channel MscS C-terminal" evidence="9">
    <location>
        <begin position="179"/>
        <end position="259"/>
    </location>
</feature>
<dbReference type="SUPFAM" id="SSF82689">
    <property type="entry name" value="Mechanosensitive channel protein MscS (YggB), C-terminal domain"/>
    <property type="match status" value="1"/>
</dbReference>
<feature type="transmembrane region" description="Helical" evidence="7">
    <location>
        <begin position="89"/>
        <end position="120"/>
    </location>
</feature>
<dbReference type="Pfam" id="PF21082">
    <property type="entry name" value="MS_channel_3rd"/>
    <property type="match status" value="1"/>
</dbReference>
<dbReference type="InterPro" id="IPR008910">
    <property type="entry name" value="MSC_TM_helix"/>
</dbReference>
<dbReference type="PANTHER" id="PTHR30221">
    <property type="entry name" value="SMALL-CONDUCTANCE MECHANOSENSITIVE CHANNEL"/>
    <property type="match status" value="1"/>
</dbReference>
<proteinExistence type="inferred from homology"/>
<dbReference type="RefSeq" id="WP_237852465.1">
    <property type="nucleotide sequence ID" value="NZ_JAKLWS010000003.1"/>
</dbReference>
<evidence type="ECO:0000259" key="8">
    <source>
        <dbReference type="Pfam" id="PF00924"/>
    </source>
</evidence>
<dbReference type="SUPFAM" id="SSF82861">
    <property type="entry name" value="Mechanosensitive channel protein MscS (YggB), transmembrane region"/>
    <property type="match status" value="1"/>
</dbReference>
<evidence type="ECO:0000256" key="3">
    <source>
        <dbReference type="ARBA" id="ARBA00022475"/>
    </source>
</evidence>
<reference evidence="11" key="1">
    <citation type="submission" date="2022-01" db="EMBL/GenBank/DDBJ databases">
        <authorList>
            <person name="Wang Y."/>
        </authorList>
    </citation>
    <scope>NUCLEOTIDE SEQUENCE</scope>
    <source>
        <strain evidence="11">WB101</strain>
    </source>
</reference>
<dbReference type="InterPro" id="IPR011066">
    <property type="entry name" value="MscS_channel_C_sf"/>
</dbReference>
<feature type="domain" description="Mechanosensitive ion channel transmembrane helices 2/3" evidence="10">
    <location>
        <begin position="66"/>
        <end position="105"/>
    </location>
</feature>
<evidence type="ECO:0000256" key="4">
    <source>
        <dbReference type="ARBA" id="ARBA00022692"/>
    </source>
</evidence>
<reference evidence="11" key="2">
    <citation type="submission" date="2024-05" db="EMBL/GenBank/DDBJ databases">
        <title>Rhodohalobacter halophilus gen. nov., sp. nov., a moderately halophilic member of the family Balneolaceae.</title>
        <authorList>
            <person name="Xia J."/>
        </authorList>
    </citation>
    <scope>NUCLEOTIDE SEQUENCE</scope>
    <source>
        <strain evidence="11">WB101</strain>
    </source>
</reference>
<protein>
    <submittedName>
        <fullName evidence="11">Mechanosensitive ion channel</fullName>
    </submittedName>
</protein>
<dbReference type="Pfam" id="PF00924">
    <property type="entry name" value="MS_channel_2nd"/>
    <property type="match status" value="1"/>
</dbReference>
<dbReference type="Gene3D" id="2.30.30.60">
    <property type="match status" value="1"/>
</dbReference>
<keyword evidence="4 7" id="KW-0812">Transmembrane</keyword>
<dbReference type="Pfam" id="PF21088">
    <property type="entry name" value="MS_channel_1st"/>
    <property type="match status" value="1"/>
</dbReference>
<evidence type="ECO:0000313" key="11">
    <source>
        <dbReference type="EMBL" id="MCG2587622.1"/>
    </source>
</evidence>
<keyword evidence="3" id="KW-1003">Cell membrane</keyword>
<evidence type="ECO:0000256" key="1">
    <source>
        <dbReference type="ARBA" id="ARBA00004651"/>
    </source>
</evidence>
<evidence type="ECO:0000256" key="2">
    <source>
        <dbReference type="ARBA" id="ARBA00008017"/>
    </source>
</evidence>
<dbReference type="Gene3D" id="1.10.287.1260">
    <property type="match status" value="1"/>
</dbReference>
<evidence type="ECO:0000256" key="6">
    <source>
        <dbReference type="ARBA" id="ARBA00023136"/>
    </source>
</evidence>
<dbReference type="InterPro" id="IPR011014">
    <property type="entry name" value="MscS_channel_TM-2"/>
</dbReference>
<accession>A0ABS9K9U9</accession>
<keyword evidence="5 7" id="KW-1133">Transmembrane helix</keyword>
<dbReference type="EMBL" id="JAKLWS010000003">
    <property type="protein sequence ID" value="MCG2587622.1"/>
    <property type="molecule type" value="Genomic_DNA"/>
</dbReference>
<comment type="caution">
    <text evidence="11">The sequence shown here is derived from an EMBL/GenBank/DDBJ whole genome shotgun (WGS) entry which is preliminary data.</text>
</comment>
<evidence type="ECO:0000256" key="5">
    <source>
        <dbReference type="ARBA" id="ARBA00022989"/>
    </source>
</evidence>
<sequence length="274" mass="30188">MEETFNQYSESLMPLFVEYGLSIIGAVLILFIGWTIAGWASRKTVKKATDSEKIDETLIPILGQTVRILLLLVTILAVLNQFGVETASIIAVLGASALAIGLALQGTLSNVAAGAMLLILRPFKVGDAVSIGGTTGIVDSIGLFTTEMHTFDNIGVSMPNSRVWGNEIQNLNKFDTRRVDMEFGISYDDDMDKAISIIKDILDADERVLDEPEPLLAIGNLGDSSVIIRVRPWAATPDVWPLRYDIIKKVKEEFDNNDVTFPFPQRDVHMFNQN</sequence>
<comment type="subcellular location">
    <subcellularLocation>
        <location evidence="1">Cell membrane</location>
        <topology evidence="1">Multi-pass membrane protein</topology>
    </subcellularLocation>
</comment>
<dbReference type="InterPro" id="IPR049278">
    <property type="entry name" value="MS_channel_C"/>
</dbReference>
<evidence type="ECO:0000259" key="10">
    <source>
        <dbReference type="Pfam" id="PF21088"/>
    </source>
</evidence>
<feature type="transmembrane region" description="Helical" evidence="7">
    <location>
        <begin position="20"/>
        <end position="40"/>
    </location>
</feature>
<dbReference type="PANTHER" id="PTHR30221:SF1">
    <property type="entry name" value="SMALL-CONDUCTANCE MECHANOSENSITIVE CHANNEL"/>
    <property type="match status" value="1"/>
</dbReference>
<comment type="similarity">
    <text evidence="2">Belongs to the MscS (TC 1.A.23) family.</text>
</comment>
<dbReference type="InterPro" id="IPR023408">
    <property type="entry name" value="MscS_beta-dom_sf"/>
</dbReference>
<gene>
    <name evidence="11" type="ORF">L6773_03525</name>
</gene>
<dbReference type="SUPFAM" id="SSF50182">
    <property type="entry name" value="Sm-like ribonucleoproteins"/>
    <property type="match status" value="1"/>
</dbReference>
<keyword evidence="12" id="KW-1185">Reference proteome</keyword>
<dbReference type="InterPro" id="IPR006685">
    <property type="entry name" value="MscS_channel_2nd"/>
</dbReference>
<evidence type="ECO:0000313" key="12">
    <source>
        <dbReference type="Proteomes" id="UP001165366"/>
    </source>
</evidence>
<dbReference type="Proteomes" id="UP001165366">
    <property type="component" value="Unassembled WGS sequence"/>
</dbReference>
<evidence type="ECO:0000259" key="9">
    <source>
        <dbReference type="Pfam" id="PF21082"/>
    </source>
</evidence>
<name>A0ABS9K9U9_9BACT</name>
<dbReference type="InterPro" id="IPR049142">
    <property type="entry name" value="MS_channel_1st"/>
</dbReference>
<keyword evidence="6 7" id="KW-0472">Membrane</keyword>
<dbReference type="InterPro" id="IPR010920">
    <property type="entry name" value="LSM_dom_sf"/>
</dbReference>
<feature type="domain" description="Mechanosensitive ion channel MscS" evidence="8">
    <location>
        <begin position="107"/>
        <end position="173"/>
    </location>
</feature>